<feature type="region of interest" description="Disordered" evidence="1">
    <location>
        <begin position="27"/>
        <end position="50"/>
    </location>
</feature>
<evidence type="ECO:0000313" key="4">
    <source>
        <dbReference type="Proteomes" id="UP000273044"/>
    </source>
</evidence>
<dbReference type="AlphaFoldDB" id="A0A3S4Y5J2"/>
<dbReference type="Proteomes" id="UP000273044">
    <property type="component" value="Chromosome"/>
</dbReference>
<sequence length="442" mass="45773">MSHRIPTIVITSLAVLSLGLSACSSTAPATPSPADTVTPELTQSTGDATAAKPDLSSKLLVGQVAGFTLTQVQVHEDANSPFPDLENPYYDSDTQATIDPAGCEATGIEQLVVGSEGATENENVRVALGTGTSSPRKHEEYTRRCAEITNHLGDADALTSIQTQQIPTIDGATDVVATMAHHGAVDTEGDAGFSTYLITGNVGDVNVTVQTYPPREGASTGKEASLDTAVKIFDAQVKKLKDSSGSTSPSQTPSASSQGASDQDLSSKLINGSVAGFSLAPMESRSPLAAISNSFYEASEYEINPDGCDRTGIDNLTTGTEGSLGPVHARVALGTDTSSPQKHRQYAQKCSTITGTVNGEPISESVTLEDAPMIDGVTDVVATSASSSTPNTDEIGPKSYLITGNVGDVNVVVHLFPLESGQDASYTDAVALFKTQVEKLNS</sequence>
<feature type="compositionally biased region" description="Low complexity" evidence="1">
    <location>
        <begin position="27"/>
        <end position="39"/>
    </location>
</feature>
<keyword evidence="4" id="KW-1185">Reference proteome</keyword>
<name>A0A3S4Y5J2_9ACTN</name>
<feature type="signal peptide" evidence="2">
    <location>
        <begin position="1"/>
        <end position="29"/>
    </location>
</feature>
<feature type="compositionally biased region" description="Low complexity" evidence="1">
    <location>
        <begin position="243"/>
        <end position="261"/>
    </location>
</feature>
<keyword evidence="2" id="KW-0732">Signal</keyword>
<gene>
    <name evidence="3" type="ORF">NCTC12967_00469</name>
</gene>
<evidence type="ECO:0000313" key="3">
    <source>
        <dbReference type="EMBL" id="VEH69205.1"/>
    </source>
</evidence>
<proteinExistence type="predicted"/>
<accession>A0A3S4Y5J2</accession>
<reference evidence="3 4" key="1">
    <citation type="submission" date="2018-12" db="EMBL/GenBank/DDBJ databases">
        <authorList>
            <consortium name="Pathogen Informatics"/>
        </authorList>
    </citation>
    <scope>NUCLEOTIDE SEQUENCE [LARGE SCALE GENOMIC DNA]</scope>
    <source>
        <strain evidence="3 4">NCTC12967</strain>
    </source>
</reference>
<dbReference type="RefSeq" id="WP_061788322.1">
    <property type="nucleotide sequence ID" value="NZ_CAURRE010000022.1"/>
</dbReference>
<organism evidence="3 4">
    <name type="scientific">Arachnia propionica</name>
    <dbReference type="NCBI Taxonomy" id="1750"/>
    <lineage>
        <taxon>Bacteria</taxon>
        <taxon>Bacillati</taxon>
        <taxon>Actinomycetota</taxon>
        <taxon>Actinomycetes</taxon>
        <taxon>Propionibacteriales</taxon>
        <taxon>Propionibacteriaceae</taxon>
        <taxon>Arachnia</taxon>
    </lineage>
</organism>
<dbReference type="EMBL" id="LR134406">
    <property type="protein sequence ID" value="VEH69205.1"/>
    <property type="molecule type" value="Genomic_DNA"/>
</dbReference>
<protein>
    <submittedName>
        <fullName evidence="3">Uncharacterized protein</fullName>
    </submittedName>
</protein>
<dbReference type="PROSITE" id="PS51257">
    <property type="entry name" value="PROKAR_LIPOPROTEIN"/>
    <property type="match status" value="1"/>
</dbReference>
<evidence type="ECO:0000256" key="2">
    <source>
        <dbReference type="SAM" id="SignalP"/>
    </source>
</evidence>
<feature type="chain" id="PRO_5038720486" evidence="2">
    <location>
        <begin position="30"/>
        <end position="442"/>
    </location>
</feature>
<feature type="region of interest" description="Disordered" evidence="1">
    <location>
        <begin position="240"/>
        <end position="264"/>
    </location>
</feature>
<dbReference type="GeneID" id="64405966"/>
<evidence type="ECO:0000256" key="1">
    <source>
        <dbReference type="SAM" id="MobiDB-lite"/>
    </source>
</evidence>